<dbReference type="GO" id="GO:0047429">
    <property type="term" value="F:nucleoside triphosphate diphosphatase activity"/>
    <property type="evidence" value="ECO:0007669"/>
    <property type="project" value="UniProtKB-EC"/>
</dbReference>
<gene>
    <name evidence="5" type="ORF">P1J78_11125</name>
</gene>
<evidence type="ECO:0000256" key="4">
    <source>
        <dbReference type="HAMAP-Rule" id="MF_00528"/>
    </source>
</evidence>
<dbReference type="EMBL" id="JARGYC010000025">
    <property type="protein sequence ID" value="MDF0601283.1"/>
    <property type="molecule type" value="Genomic_DNA"/>
</dbReference>
<evidence type="ECO:0000256" key="2">
    <source>
        <dbReference type="ARBA" id="ARBA00022801"/>
    </source>
</evidence>
<keyword evidence="6" id="KW-1185">Reference proteome</keyword>
<dbReference type="Proteomes" id="UP001220964">
    <property type="component" value="Unassembled WGS sequence"/>
</dbReference>
<dbReference type="Pfam" id="PF02545">
    <property type="entry name" value="Maf"/>
    <property type="match status" value="1"/>
</dbReference>
<comment type="catalytic activity">
    <reaction evidence="4">
        <text>a ribonucleoside 5'-triphosphate + H2O = a ribonucleoside 5'-phosphate + diphosphate + H(+)</text>
        <dbReference type="Rhea" id="RHEA:23996"/>
        <dbReference type="ChEBI" id="CHEBI:15377"/>
        <dbReference type="ChEBI" id="CHEBI:15378"/>
        <dbReference type="ChEBI" id="CHEBI:33019"/>
        <dbReference type="ChEBI" id="CHEBI:58043"/>
        <dbReference type="ChEBI" id="CHEBI:61557"/>
        <dbReference type="EC" id="3.6.1.9"/>
    </reaction>
</comment>
<dbReference type="PIRSF" id="PIRSF006305">
    <property type="entry name" value="Maf"/>
    <property type="match status" value="1"/>
</dbReference>
<dbReference type="RefSeq" id="WP_275567423.1">
    <property type="nucleotide sequence ID" value="NZ_JARGYC010000025.1"/>
</dbReference>
<evidence type="ECO:0000256" key="3">
    <source>
        <dbReference type="ARBA" id="ARBA00023080"/>
    </source>
</evidence>
<keyword evidence="3 4" id="KW-0546">Nucleotide metabolism</keyword>
<evidence type="ECO:0000313" key="6">
    <source>
        <dbReference type="Proteomes" id="UP001220964"/>
    </source>
</evidence>
<dbReference type="InterPro" id="IPR003697">
    <property type="entry name" value="Maf-like"/>
</dbReference>
<dbReference type="SUPFAM" id="SSF52972">
    <property type="entry name" value="ITPase-like"/>
    <property type="match status" value="1"/>
</dbReference>
<accession>A0AAE3T8Z1</accession>
<comment type="function">
    <text evidence="4">Nucleoside triphosphate pyrophosphatase. May have a dual role in cell division arrest and in preventing the incorporation of modified nucleotides into cellular nucleic acids.</text>
</comment>
<feature type="active site" description="Proton acceptor" evidence="4">
    <location>
        <position position="76"/>
    </location>
</feature>
<dbReference type="Gene3D" id="3.90.950.10">
    <property type="match status" value="1"/>
</dbReference>
<dbReference type="GO" id="GO:0005737">
    <property type="term" value="C:cytoplasm"/>
    <property type="evidence" value="ECO:0007669"/>
    <property type="project" value="UniProtKB-SubCell"/>
</dbReference>
<dbReference type="PANTHER" id="PTHR43213:SF5">
    <property type="entry name" value="BIFUNCTIONAL DTTP_UTP PYROPHOSPHATASE_METHYLTRANSFERASE PROTEIN-RELATED"/>
    <property type="match status" value="1"/>
</dbReference>
<keyword evidence="4" id="KW-0963">Cytoplasm</keyword>
<proteinExistence type="inferred from homology"/>
<evidence type="ECO:0000256" key="1">
    <source>
        <dbReference type="ARBA" id="ARBA00001968"/>
    </source>
</evidence>
<keyword evidence="2 4" id="KW-0378">Hydrolase</keyword>
<sequence length="199" mass="21922">MPQPIILASGSAIRRQLLENAGVPFDADPVRVDEDTIRDTMQADGAAPRDIADALAEAKARRGSARHPDALVIGCDQVLNFDGRLLTKPDSPAEARAQLDALAGKRHQLLSAAVIYENGEPQWRHIGVVRMQMRQPSETYLDDYVARNWESIRSSVGGYKLEEEGIRLFTRVDGDYFTVLGLPLIEILGYLTTRGILPG</sequence>
<comment type="subcellular location">
    <subcellularLocation>
        <location evidence="4">Cytoplasm</location>
    </subcellularLocation>
</comment>
<evidence type="ECO:0000313" key="5">
    <source>
        <dbReference type="EMBL" id="MDF0601283.1"/>
    </source>
</evidence>
<comment type="similarity">
    <text evidence="4">Belongs to the Maf family.</text>
</comment>
<dbReference type="CDD" id="cd00555">
    <property type="entry name" value="Maf"/>
    <property type="match status" value="1"/>
</dbReference>
<dbReference type="AlphaFoldDB" id="A0AAE3T8Z1"/>
<dbReference type="EC" id="3.6.1.9" evidence="4"/>
<comment type="cofactor">
    <cofactor evidence="1 4">
        <name>a divalent metal cation</name>
        <dbReference type="ChEBI" id="CHEBI:60240"/>
    </cofactor>
</comment>
<dbReference type="PANTHER" id="PTHR43213">
    <property type="entry name" value="BIFUNCTIONAL DTTP/UTP PYROPHOSPHATASE/METHYLTRANSFERASE PROTEIN-RELATED"/>
    <property type="match status" value="1"/>
</dbReference>
<dbReference type="GO" id="GO:0009117">
    <property type="term" value="P:nucleotide metabolic process"/>
    <property type="evidence" value="ECO:0007669"/>
    <property type="project" value="UniProtKB-KW"/>
</dbReference>
<reference evidence="5" key="1">
    <citation type="submission" date="2023-03" db="EMBL/GenBank/DDBJ databases">
        <title>Multiphase analysis and comparison of six strains from genera Psychromarinibacter, Lutimaribacter, and Maritimibacter, including a novel species: Psychromarinibacter sediminicola sp. nov.</title>
        <authorList>
            <person name="Wang Y.-H."/>
            <person name="Ye M.-Q."/>
            <person name="Du Z.-J."/>
        </authorList>
    </citation>
    <scope>NUCLEOTIDE SEQUENCE</scope>
    <source>
        <strain evidence="5">C21-152</strain>
    </source>
</reference>
<name>A0AAE3T8Z1_9RHOB</name>
<organism evidence="5 6">
    <name type="scientific">Psychromarinibacter sediminicola</name>
    <dbReference type="NCBI Taxonomy" id="3033385"/>
    <lineage>
        <taxon>Bacteria</taxon>
        <taxon>Pseudomonadati</taxon>
        <taxon>Pseudomonadota</taxon>
        <taxon>Alphaproteobacteria</taxon>
        <taxon>Rhodobacterales</taxon>
        <taxon>Paracoccaceae</taxon>
        <taxon>Psychromarinibacter</taxon>
    </lineage>
</organism>
<comment type="caution">
    <text evidence="5">The sequence shown here is derived from an EMBL/GenBank/DDBJ whole genome shotgun (WGS) entry which is preliminary data.</text>
</comment>
<dbReference type="InterPro" id="IPR029001">
    <property type="entry name" value="ITPase-like_fam"/>
</dbReference>
<comment type="catalytic activity">
    <reaction evidence="4">
        <text>a 2'-deoxyribonucleoside 5'-triphosphate + H2O = a 2'-deoxyribonucleoside 5'-phosphate + diphosphate + H(+)</text>
        <dbReference type="Rhea" id="RHEA:44644"/>
        <dbReference type="ChEBI" id="CHEBI:15377"/>
        <dbReference type="ChEBI" id="CHEBI:15378"/>
        <dbReference type="ChEBI" id="CHEBI:33019"/>
        <dbReference type="ChEBI" id="CHEBI:61560"/>
        <dbReference type="ChEBI" id="CHEBI:65317"/>
        <dbReference type="EC" id="3.6.1.9"/>
    </reaction>
</comment>
<protein>
    <recommendedName>
        <fullName evidence="4">Nucleoside triphosphate pyrophosphatase</fullName>
        <ecNumber evidence="4">3.6.1.9</ecNumber>
    </recommendedName>
    <alternativeName>
        <fullName evidence="4">Nucleotide pyrophosphatase</fullName>
        <shortName evidence="4">Nucleotide PPase</shortName>
    </alternativeName>
</protein>
<comment type="caution">
    <text evidence="4">Lacks conserved residue(s) required for the propagation of feature annotation.</text>
</comment>
<dbReference type="HAMAP" id="MF_00528">
    <property type="entry name" value="Maf"/>
    <property type="match status" value="1"/>
</dbReference>